<evidence type="ECO:0000256" key="1">
    <source>
        <dbReference type="SAM" id="MobiDB-lite"/>
    </source>
</evidence>
<dbReference type="GO" id="GO:0046785">
    <property type="term" value="P:microtubule polymerization"/>
    <property type="evidence" value="ECO:0007669"/>
    <property type="project" value="InterPro"/>
</dbReference>
<feature type="compositionally biased region" description="Basic and acidic residues" evidence="1">
    <location>
        <begin position="113"/>
        <end position="130"/>
    </location>
</feature>
<sequence length="150" mass="16624">MCLCRMMKMPVDEYSKFLEELCKNKKVDVKEIKEKLTTCGVPGFSSSSSYVRRHYSMGGWVRASQTTVDTSRLPEQGFGTSMAPSRVDDAASKAASTVERLTDASKYTGAHKQRFDETGKGKGIAGRKDLPDSSGYVQGYINKDSYNKTH</sequence>
<name>A0A7R9FC24_9NEOP</name>
<dbReference type="EMBL" id="OD572582">
    <property type="protein sequence ID" value="CAD7449803.1"/>
    <property type="molecule type" value="Genomic_DNA"/>
</dbReference>
<gene>
    <name evidence="2" type="ORF">TBIB3V08_LOCUS12076</name>
</gene>
<dbReference type="Pfam" id="PF05517">
    <property type="entry name" value="p25-alpha"/>
    <property type="match status" value="1"/>
</dbReference>
<dbReference type="PANTHER" id="PTHR12932:SF9">
    <property type="entry name" value="TUBULIN POLYMERIZATION-PROMOTING PROTEIN HOMOLOG"/>
    <property type="match status" value="1"/>
</dbReference>
<accession>A0A7R9FC24</accession>
<dbReference type="GO" id="GO:0005874">
    <property type="term" value="C:microtubule"/>
    <property type="evidence" value="ECO:0007669"/>
    <property type="project" value="TreeGrafter"/>
</dbReference>
<reference evidence="2" key="1">
    <citation type="submission" date="2020-11" db="EMBL/GenBank/DDBJ databases">
        <authorList>
            <person name="Tran Van P."/>
        </authorList>
    </citation>
    <scope>NUCLEOTIDE SEQUENCE</scope>
</reference>
<dbReference type="AlphaFoldDB" id="A0A7R9FC24"/>
<proteinExistence type="predicted"/>
<dbReference type="GO" id="GO:0032273">
    <property type="term" value="P:positive regulation of protein polymerization"/>
    <property type="evidence" value="ECO:0007669"/>
    <property type="project" value="TreeGrafter"/>
</dbReference>
<dbReference type="InterPro" id="IPR008907">
    <property type="entry name" value="TPP/p25"/>
</dbReference>
<evidence type="ECO:0000313" key="2">
    <source>
        <dbReference type="EMBL" id="CAD7449803.1"/>
    </source>
</evidence>
<feature type="region of interest" description="Disordered" evidence="1">
    <location>
        <begin position="71"/>
        <end position="130"/>
    </location>
</feature>
<protein>
    <submittedName>
        <fullName evidence="2">Uncharacterized protein</fullName>
    </submittedName>
</protein>
<dbReference type="PANTHER" id="PTHR12932">
    <property type="entry name" value="P25 ALPHA-RELATED"/>
    <property type="match status" value="1"/>
</dbReference>
<dbReference type="GO" id="GO:0001578">
    <property type="term" value="P:microtubule bundle formation"/>
    <property type="evidence" value="ECO:0007669"/>
    <property type="project" value="TreeGrafter"/>
</dbReference>
<organism evidence="2">
    <name type="scientific">Timema bartmani</name>
    <dbReference type="NCBI Taxonomy" id="61472"/>
    <lineage>
        <taxon>Eukaryota</taxon>
        <taxon>Metazoa</taxon>
        <taxon>Ecdysozoa</taxon>
        <taxon>Arthropoda</taxon>
        <taxon>Hexapoda</taxon>
        <taxon>Insecta</taxon>
        <taxon>Pterygota</taxon>
        <taxon>Neoptera</taxon>
        <taxon>Polyneoptera</taxon>
        <taxon>Phasmatodea</taxon>
        <taxon>Timematodea</taxon>
        <taxon>Timematoidea</taxon>
        <taxon>Timematidae</taxon>
        <taxon>Timema</taxon>
    </lineage>
</organism>
<dbReference type="GO" id="GO:0015631">
    <property type="term" value="F:tubulin binding"/>
    <property type="evidence" value="ECO:0007669"/>
    <property type="project" value="InterPro"/>
</dbReference>